<evidence type="ECO:0008006" key="4">
    <source>
        <dbReference type="Google" id="ProtNLM"/>
    </source>
</evidence>
<dbReference type="RefSeq" id="WP_380656412.1">
    <property type="nucleotide sequence ID" value="NZ_JBHRVQ010000001.1"/>
</dbReference>
<evidence type="ECO:0000313" key="2">
    <source>
        <dbReference type="EMBL" id="MFC3389366.1"/>
    </source>
</evidence>
<name>A0ABV7N6Y6_9STAP</name>
<comment type="caution">
    <text evidence="2">The sequence shown here is derived from an EMBL/GenBank/DDBJ whole genome shotgun (WGS) entry which is preliminary data.</text>
</comment>
<keyword evidence="3" id="KW-1185">Reference proteome</keyword>
<dbReference type="Proteomes" id="UP001595637">
    <property type="component" value="Unassembled WGS sequence"/>
</dbReference>
<evidence type="ECO:0000313" key="3">
    <source>
        <dbReference type="Proteomes" id="UP001595637"/>
    </source>
</evidence>
<reference evidence="3" key="1">
    <citation type="journal article" date="2019" name="Int. J. Syst. Evol. Microbiol.">
        <title>The Global Catalogue of Microorganisms (GCM) 10K type strain sequencing project: providing services to taxonomists for standard genome sequencing and annotation.</title>
        <authorList>
            <consortium name="The Broad Institute Genomics Platform"/>
            <consortium name="The Broad Institute Genome Sequencing Center for Infectious Disease"/>
            <person name="Wu L."/>
            <person name="Ma J."/>
        </authorList>
    </citation>
    <scope>NUCLEOTIDE SEQUENCE [LARGE SCALE GENOMIC DNA]</scope>
    <source>
        <strain evidence="3">CCM 7756</strain>
    </source>
</reference>
<sequence>MSTTAYEQPLDEFMEVAGRIKYLQMAGVDYPPLLPKPMVKRLEKMGLTLKDVTPVKTALETNPATQRKIYGYYVNGEFQAAGDKYQLATHTGMTKAAIEHLVHKGPLRRGHRHSKDIHFVRICEPYAQKSGSVDDSREQVVEMNGQTAQGL</sequence>
<proteinExistence type="predicted"/>
<dbReference type="EMBL" id="JBHRVQ010000001">
    <property type="protein sequence ID" value="MFC3389366.1"/>
    <property type="molecule type" value="Genomic_DNA"/>
</dbReference>
<protein>
    <recommendedName>
        <fullName evidence="4">Mor transcription activator domain-containing protein</fullName>
    </recommendedName>
</protein>
<accession>A0ABV7N6Y6</accession>
<gene>
    <name evidence="2" type="ORF">ACFOEO_12315</name>
</gene>
<organism evidence="2 3">
    <name type="scientific">Salinicoccus sesuvii</name>
    <dbReference type="NCBI Taxonomy" id="868281"/>
    <lineage>
        <taxon>Bacteria</taxon>
        <taxon>Bacillati</taxon>
        <taxon>Bacillota</taxon>
        <taxon>Bacilli</taxon>
        <taxon>Bacillales</taxon>
        <taxon>Staphylococcaceae</taxon>
        <taxon>Salinicoccus</taxon>
    </lineage>
</organism>
<evidence type="ECO:0000256" key="1">
    <source>
        <dbReference type="SAM" id="MobiDB-lite"/>
    </source>
</evidence>
<feature type="region of interest" description="Disordered" evidence="1">
    <location>
        <begin position="131"/>
        <end position="151"/>
    </location>
</feature>